<dbReference type="RefSeq" id="WP_024857156.1">
    <property type="nucleotide sequence ID" value="NZ_JEOB01000001.1"/>
</dbReference>
<protein>
    <submittedName>
        <fullName evidence="1">Uncharacterized protein</fullName>
    </submittedName>
</protein>
<proteinExistence type="predicted"/>
<evidence type="ECO:0000313" key="1">
    <source>
        <dbReference type="EMBL" id="EXM40887.1"/>
    </source>
</evidence>
<organism evidence="1 2">
    <name type="scientific">Ruminococcus albus SY3</name>
    <dbReference type="NCBI Taxonomy" id="1341156"/>
    <lineage>
        <taxon>Bacteria</taxon>
        <taxon>Bacillati</taxon>
        <taxon>Bacillota</taxon>
        <taxon>Clostridia</taxon>
        <taxon>Eubacteriales</taxon>
        <taxon>Oscillospiraceae</taxon>
        <taxon>Ruminococcus</taxon>
    </lineage>
</organism>
<reference evidence="1 2" key="1">
    <citation type="submission" date="2013-06" db="EMBL/GenBank/DDBJ databases">
        <title>Rumen cellulosomics: divergent fiber-degrading strategies revealed by comparative genome-wide analysis of six Ruminococcal strains.</title>
        <authorList>
            <person name="Dassa B."/>
            <person name="Borovok I."/>
            <person name="Lamed R."/>
            <person name="Flint H."/>
            <person name="Yeoman C.J."/>
            <person name="White B."/>
            <person name="Bayer E.A."/>
        </authorList>
    </citation>
    <scope>NUCLEOTIDE SEQUENCE [LARGE SCALE GENOMIC DNA]</scope>
    <source>
        <strain evidence="1 2">SY3</strain>
    </source>
</reference>
<accession>A0A011V5U3</accession>
<gene>
    <name evidence="1" type="ORF">RASY3_00165</name>
</gene>
<keyword evidence="2" id="KW-1185">Reference proteome</keyword>
<evidence type="ECO:0000313" key="2">
    <source>
        <dbReference type="Proteomes" id="UP000021369"/>
    </source>
</evidence>
<dbReference type="OrthoDB" id="1819946at2"/>
<sequence>MNIDIIKLPCTMIDIGDSDESFKLFFDRFDEGQTEHSIQNNGLSGIFKAEYKCRGMNCCFDIDLTIGNLYYFNYDLDTAWDIHFGRNAKAVLRNYGDICRSELVFTFDESGRCTVRGKFKNSECGFKNGISFEMEIDRSQITDQTVAMTRFFDKLAEIQGNRNFN</sequence>
<dbReference type="EMBL" id="JEOB01000001">
    <property type="protein sequence ID" value="EXM40887.1"/>
    <property type="molecule type" value="Genomic_DNA"/>
</dbReference>
<name>A0A011V5U3_RUMAL</name>
<dbReference type="Proteomes" id="UP000021369">
    <property type="component" value="Unassembled WGS sequence"/>
</dbReference>
<dbReference type="AlphaFoldDB" id="A0A011V5U3"/>
<comment type="caution">
    <text evidence="1">The sequence shown here is derived from an EMBL/GenBank/DDBJ whole genome shotgun (WGS) entry which is preliminary data.</text>
</comment>
<dbReference type="PATRIC" id="fig|1341156.4.peg.569"/>